<proteinExistence type="predicted"/>
<dbReference type="Gene3D" id="1.20.1070.10">
    <property type="entry name" value="Rhodopsin 7-helix transmembrane proteins"/>
    <property type="match status" value="1"/>
</dbReference>
<dbReference type="EMBL" id="CAJOBC010009360">
    <property type="protein sequence ID" value="CAF3985897.1"/>
    <property type="molecule type" value="Genomic_DNA"/>
</dbReference>
<keyword evidence="6 7" id="KW-1015">Disulfide bond</keyword>
<dbReference type="InterPro" id="IPR050685">
    <property type="entry name" value="LDLR"/>
</dbReference>
<evidence type="ECO:0000259" key="10">
    <source>
        <dbReference type="PROSITE" id="PS50026"/>
    </source>
</evidence>
<evidence type="ECO:0000259" key="11">
    <source>
        <dbReference type="PROSITE" id="PS50262"/>
    </source>
</evidence>
<protein>
    <submittedName>
        <fullName evidence="12">Uncharacterized protein</fullName>
    </submittedName>
</protein>
<feature type="transmembrane region" description="Helical" evidence="9">
    <location>
        <begin position="917"/>
        <end position="941"/>
    </location>
</feature>
<feature type="transmembrane region" description="Helical" evidence="9">
    <location>
        <begin position="1313"/>
        <end position="1337"/>
    </location>
</feature>
<feature type="transmembrane region" description="Helical" evidence="9">
    <location>
        <begin position="1154"/>
        <end position="1175"/>
    </location>
</feature>
<evidence type="ECO:0000313" key="14">
    <source>
        <dbReference type="Proteomes" id="UP000663829"/>
    </source>
</evidence>
<keyword evidence="7" id="KW-0245">EGF-like domain</keyword>
<dbReference type="GO" id="GO:0005886">
    <property type="term" value="C:plasma membrane"/>
    <property type="evidence" value="ECO:0007669"/>
    <property type="project" value="TreeGrafter"/>
</dbReference>
<feature type="transmembrane region" description="Helical" evidence="9">
    <location>
        <begin position="1266"/>
        <end position="1285"/>
    </location>
</feature>
<dbReference type="PROSITE" id="PS00022">
    <property type="entry name" value="EGF_1"/>
    <property type="match status" value="3"/>
</dbReference>
<sequence>MLRFCRRTARKNNNISLSLDAKVDNAEAFTFDRLRKTGISARQLFDWYAPLDTIEEYILGQNEGQFFNCSKTEGNFWFGPRCEYMFNSNDTLVNIIVNQFTEKNNHEVLLFTDGTCYPMNDGECQSVLCLDWREICDGKIDCKNGLDEYRCHELEMNECDSRTEYRCLNGQCIDQGLYSDREFDCLDFSDETSHNRGKVCYNVFTLDCDDRLCPPTWFSCGDGSCNDGPNVDNGQGCDSQRDRLYFKQMPPSTLILFSHVSLIYDDTRPEWICYNKTLCPYLSMNDYTLSKSVTFDGLTCQVFSVFTNRTYTSLYDMIKEFKRFVSSCSLSSQIHSSTECSMFSCDDKSKCLSFHCLSDGNEDCPKGEDERQNNTCSLALPHRYQCDKGTRCIPYVLVGDNIVHCSDRSDEYGYHSLICFNPNDNDCRHFRKLPVRYSLTFHTLCNGVPENILDSNNNTDESDCLMNEWRCLTEHSRCNKVWNCPDGRDEVDCNQGPPTFELCVNHTHFCLNMTTGLPICLPQSRAGDGNIDCVGSLDERAFCRTEYPGDIMRRYRCRNSNQCISPMQICDCHQDCPENDDEMIACVWLNNGQEPFCHHVDFRCRNGIRLDCTSKPCRCDRISSDCADNEDELFCELVDTTWSRPLLLDQVEQYPNEKYLEIERGSSASDGFIAWHCNRGLYVRSTDNPSNFYCFCPDYYYGDRCQYQRKRISLILQPIIAESFDRLSIFKIVALLVRQNSIILSHDQFFYVPQVQCLPKYFLNLLYPINESWSSSFNHSVHVHSFNARTLQHLASWQFDVPFDFLPVIRIVKRLLIADTGMTDELAFPTVDNRSYNLCSISAIYLGYDIDLGRDICVCPLNRIGRRCLISFDQCSNDSCYGHGQCIPIDERFDVGKQFICLCDVEWSGDFCEKPKAMIHVSFASGIIISSFRTALIHIILQDALSTHLTYFHSLHSELSTFTVFLEKHEHIMGLIFIQLHEDLNRFVYYLLAVEKGMFGNLKRNISTEVHPSRRCRSIDELFNATVISQPRLRRIKHYQQPCLKRISGEKLKCFYDDELICVCDKTNYAFCINFESASFECLWNKCSNRGKCVQNHEICPSSSLCLCEPCSYGSICQFSTAGYSLSLDAILGSHLGTKNTNIFEQTRVIKLSMLFLSILFITGTILNVFAIGTFAQKMTHKVGCGLYLFISSFLGLLTMIMLMCKMILLIYFEQQSITCSLVEFLLKWGQTGSGWLNACVAVERTLAVIRQAQYSNLASKRRAKWVVMSVLLLMGVVCSPELIFRRTVIDRQDQRVWCVFNLNNDQRIFQTLYSVLNILLFIVPLSINLLSSILIIMGTFRSKTKTTVITNVKCDDVGSEATKTNKTNVTLAKLNNRSAMIKEQIIKHKHILIAPVLLGIFSVPHSVLAFILVCTKVDRNPFVTLSVYLIGYFPSMAIPFAFVLPSQTYRKACHLCVEQILPQCIRKWLETHRRPRL</sequence>
<feature type="domain" description="EGF-like" evidence="10">
    <location>
        <begin position="871"/>
        <end position="913"/>
    </location>
</feature>
<feature type="domain" description="G-protein coupled receptors family 1 profile" evidence="11">
    <location>
        <begin position="1167"/>
        <end position="1443"/>
    </location>
</feature>
<keyword evidence="2 9" id="KW-0812">Transmembrane</keyword>
<comment type="caution">
    <text evidence="7">Lacks conserved residue(s) required for the propagation of feature annotation.</text>
</comment>
<gene>
    <name evidence="12" type="ORF">GPM918_LOCUS24765</name>
    <name evidence="13" type="ORF">SRO942_LOCUS24769</name>
</gene>
<keyword evidence="14" id="KW-1185">Reference proteome</keyword>
<dbReference type="GO" id="GO:0004930">
    <property type="term" value="F:G protein-coupled receptor activity"/>
    <property type="evidence" value="ECO:0007669"/>
    <property type="project" value="InterPro"/>
</dbReference>
<accession>A0A814XZD5</accession>
<dbReference type="PRINTS" id="PR00261">
    <property type="entry name" value="LDLRECEPTOR"/>
</dbReference>
<evidence type="ECO:0000256" key="4">
    <source>
        <dbReference type="ARBA" id="ARBA00022989"/>
    </source>
</evidence>
<dbReference type="SUPFAM" id="SSF57196">
    <property type="entry name" value="EGF/Laminin"/>
    <property type="match status" value="1"/>
</dbReference>
<dbReference type="OrthoDB" id="9988974at2759"/>
<feature type="disulfide bond" evidence="7">
    <location>
        <begin position="903"/>
        <end position="912"/>
    </location>
</feature>
<evidence type="ECO:0000256" key="9">
    <source>
        <dbReference type="SAM" id="Phobius"/>
    </source>
</evidence>
<organism evidence="12 14">
    <name type="scientific">Didymodactylos carnosus</name>
    <dbReference type="NCBI Taxonomy" id="1234261"/>
    <lineage>
        <taxon>Eukaryota</taxon>
        <taxon>Metazoa</taxon>
        <taxon>Spiralia</taxon>
        <taxon>Gnathifera</taxon>
        <taxon>Rotifera</taxon>
        <taxon>Eurotatoria</taxon>
        <taxon>Bdelloidea</taxon>
        <taxon>Philodinida</taxon>
        <taxon>Philodinidae</taxon>
        <taxon>Didymodactylos</taxon>
    </lineage>
</organism>
<evidence type="ECO:0000256" key="5">
    <source>
        <dbReference type="ARBA" id="ARBA00023136"/>
    </source>
</evidence>
<comment type="caution">
    <text evidence="12">The sequence shown here is derived from an EMBL/GenBank/DDBJ whole genome shotgun (WGS) entry which is preliminary data.</text>
</comment>
<evidence type="ECO:0000313" key="12">
    <source>
        <dbReference type="EMBL" id="CAF1222622.1"/>
    </source>
</evidence>
<dbReference type="InterPro" id="IPR000276">
    <property type="entry name" value="GPCR_Rhodpsn"/>
</dbReference>
<comment type="subcellular location">
    <subcellularLocation>
        <location evidence="1">Membrane</location>
        <topology evidence="1">Single-pass membrane protein</topology>
    </subcellularLocation>
</comment>
<dbReference type="PROSITE" id="PS50068">
    <property type="entry name" value="LDLRA_2"/>
    <property type="match status" value="5"/>
</dbReference>
<dbReference type="GO" id="GO:0016192">
    <property type="term" value="P:vesicle-mediated transport"/>
    <property type="evidence" value="ECO:0007669"/>
    <property type="project" value="UniProtKB-ARBA"/>
</dbReference>
<keyword evidence="3" id="KW-0677">Repeat</keyword>
<evidence type="ECO:0000256" key="6">
    <source>
        <dbReference type="ARBA" id="ARBA00023157"/>
    </source>
</evidence>
<dbReference type="EMBL" id="CAJNOQ010009356">
    <property type="protein sequence ID" value="CAF1222622.1"/>
    <property type="molecule type" value="Genomic_DNA"/>
</dbReference>
<feature type="disulfide bond" evidence="8">
    <location>
        <begin position="124"/>
        <end position="142"/>
    </location>
</feature>
<dbReference type="InterPro" id="IPR002172">
    <property type="entry name" value="LDrepeatLR_classA_rpt"/>
</dbReference>
<dbReference type="InterPro" id="IPR017452">
    <property type="entry name" value="GPCR_Rhodpsn_7TM"/>
</dbReference>
<evidence type="ECO:0000256" key="1">
    <source>
        <dbReference type="ARBA" id="ARBA00004167"/>
    </source>
</evidence>
<dbReference type="Proteomes" id="UP000663829">
    <property type="component" value="Unassembled WGS sequence"/>
</dbReference>
<dbReference type="SUPFAM" id="SSF81321">
    <property type="entry name" value="Family A G protein-coupled receptor-like"/>
    <property type="match status" value="1"/>
</dbReference>
<keyword evidence="4 9" id="KW-1133">Transmembrane helix</keyword>
<name>A0A814XZD5_9BILA</name>
<keyword evidence="5 9" id="KW-0472">Membrane</keyword>
<dbReference type="InterPro" id="IPR036055">
    <property type="entry name" value="LDL_receptor-like_sf"/>
</dbReference>
<feature type="transmembrane region" description="Helical" evidence="9">
    <location>
        <begin position="1392"/>
        <end position="1414"/>
    </location>
</feature>
<feature type="disulfide bond" evidence="8">
    <location>
        <begin position="136"/>
        <end position="151"/>
    </location>
</feature>
<evidence type="ECO:0000256" key="7">
    <source>
        <dbReference type="PROSITE-ProRule" id="PRU00076"/>
    </source>
</evidence>
<reference evidence="12" key="1">
    <citation type="submission" date="2021-02" db="EMBL/GenBank/DDBJ databases">
        <authorList>
            <person name="Nowell W R."/>
        </authorList>
    </citation>
    <scope>NUCLEOTIDE SEQUENCE</scope>
</reference>
<dbReference type="CDD" id="cd00637">
    <property type="entry name" value="7tm_classA_rhodopsin-like"/>
    <property type="match status" value="1"/>
</dbReference>
<dbReference type="PROSITE" id="PS50026">
    <property type="entry name" value="EGF_3"/>
    <property type="match status" value="1"/>
</dbReference>
<feature type="disulfide bond" evidence="8">
    <location>
        <begin position="167"/>
        <end position="185"/>
    </location>
</feature>
<dbReference type="PANTHER" id="PTHR24270">
    <property type="entry name" value="LOW-DENSITY LIPOPROTEIN RECEPTOR-RELATED"/>
    <property type="match status" value="1"/>
</dbReference>
<evidence type="ECO:0000313" key="13">
    <source>
        <dbReference type="EMBL" id="CAF3985897.1"/>
    </source>
</evidence>
<dbReference type="Proteomes" id="UP000681722">
    <property type="component" value="Unassembled WGS sequence"/>
</dbReference>
<dbReference type="SUPFAM" id="SSF57424">
    <property type="entry name" value="LDL receptor-like module"/>
    <property type="match status" value="2"/>
</dbReference>
<evidence type="ECO:0000256" key="3">
    <source>
        <dbReference type="ARBA" id="ARBA00022737"/>
    </source>
</evidence>
<feature type="transmembrane region" description="Helical" evidence="9">
    <location>
        <begin position="1426"/>
        <end position="1445"/>
    </location>
</feature>
<dbReference type="PROSITE" id="PS50262">
    <property type="entry name" value="G_PROTEIN_RECEP_F1_2"/>
    <property type="match status" value="1"/>
</dbReference>
<dbReference type="CDD" id="cd00112">
    <property type="entry name" value="LDLa"/>
    <property type="match status" value="1"/>
</dbReference>
<dbReference type="SMART" id="SM00192">
    <property type="entry name" value="LDLa"/>
    <property type="match status" value="8"/>
</dbReference>
<dbReference type="Gene3D" id="4.10.400.10">
    <property type="entry name" value="Low-density Lipoprotein Receptor"/>
    <property type="match status" value="3"/>
</dbReference>
<dbReference type="SMART" id="SM00181">
    <property type="entry name" value="EGF"/>
    <property type="match status" value="3"/>
</dbReference>
<dbReference type="Pfam" id="PF00001">
    <property type="entry name" value="7tm_1"/>
    <property type="match status" value="1"/>
</dbReference>
<evidence type="ECO:0000256" key="8">
    <source>
        <dbReference type="PROSITE-ProRule" id="PRU00124"/>
    </source>
</evidence>
<dbReference type="Gene3D" id="2.10.25.10">
    <property type="entry name" value="Laminin"/>
    <property type="match status" value="1"/>
</dbReference>
<dbReference type="InterPro" id="IPR000742">
    <property type="entry name" value="EGF"/>
</dbReference>
<evidence type="ECO:0000256" key="2">
    <source>
        <dbReference type="ARBA" id="ARBA00022692"/>
    </source>
</evidence>
<feature type="transmembrane region" description="Helical" evidence="9">
    <location>
        <begin position="1187"/>
        <end position="1213"/>
    </location>
</feature>